<evidence type="ECO:0000256" key="5">
    <source>
        <dbReference type="ARBA" id="ARBA00022958"/>
    </source>
</evidence>
<feature type="active site" description="Acyl-thioester intermediate" evidence="9">
    <location>
        <position position="105"/>
    </location>
</feature>
<evidence type="ECO:0000256" key="9">
    <source>
        <dbReference type="PIRSR" id="PIRSR000429-1"/>
    </source>
</evidence>
<evidence type="ECO:0000313" key="14">
    <source>
        <dbReference type="Proteomes" id="UP000253664"/>
    </source>
</evidence>
<feature type="domain" description="Thiolase N-terminal" evidence="11">
    <location>
        <begin position="20"/>
        <end position="268"/>
    </location>
</feature>
<dbReference type="GO" id="GO:0005777">
    <property type="term" value="C:peroxisome"/>
    <property type="evidence" value="ECO:0007669"/>
    <property type="project" value="TreeGrafter"/>
</dbReference>
<comment type="pathway">
    <text evidence="2">Lipid metabolism; fatty acid metabolism.</text>
</comment>
<evidence type="ECO:0000256" key="3">
    <source>
        <dbReference type="ARBA" id="ARBA00010982"/>
    </source>
</evidence>
<organism evidence="13 14">
    <name type="scientific">Ophiocordyceps polyrhachis-furcata BCC 54312</name>
    <dbReference type="NCBI Taxonomy" id="1330021"/>
    <lineage>
        <taxon>Eukaryota</taxon>
        <taxon>Fungi</taxon>
        <taxon>Dikarya</taxon>
        <taxon>Ascomycota</taxon>
        <taxon>Pezizomycotina</taxon>
        <taxon>Sordariomycetes</taxon>
        <taxon>Hypocreomycetidae</taxon>
        <taxon>Hypocreales</taxon>
        <taxon>Ophiocordycipitaceae</taxon>
        <taxon>Ophiocordyceps</taxon>
    </lineage>
</organism>
<accession>A0A367LNP6</accession>
<comment type="caution">
    <text evidence="13">The sequence shown here is derived from an EMBL/GenBank/DDBJ whole genome shotgun (WGS) entry which is preliminary data.</text>
</comment>
<evidence type="ECO:0000256" key="8">
    <source>
        <dbReference type="ARBA" id="ARBA00047605"/>
    </source>
</evidence>
<reference evidence="13 14" key="1">
    <citation type="journal article" date="2015" name="BMC Genomics">
        <title>Insights from the genome of Ophiocordyceps polyrhachis-furcata to pathogenicity and host specificity in insect fungi.</title>
        <authorList>
            <person name="Wichadakul D."/>
            <person name="Kobmoo N."/>
            <person name="Ingsriswang S."/>
            <person name="Tangphatsornruang S."/>
            <person name="Chantasingh D."/>
            <person name="Luangsa-ard J.J."/>
            <person name="Eurwilaichitr L."/>
        </authorList>
    </citation>
    <scope>NUCLEOTIDE SEQUENCE [LARGE SCALE GENOMIC DNA]</scope>
    <source>
        <strain evidence="13 14">BCC 54312</strain>
    </source>
</reference>
<sequence>MSLLPQRGLAAIRSSSPKDIVILSSIRTPICRAHKGGLKEAYAEELLATVLEATRRRLPPSVRVDDVSVGVVLSELGGSKAARAAVNHVGYPAEQTSVYTVNRACASSLQALASVAAALRVGDVDVAVAAGMESMTRNYGSRAVPTDPWPGIVASDVKDARDCLMPMGLTAEKVARRYGVSRAAQDRFAAVSHARAAEARERGLFDAETVAVTLADGSVVTADDGIRQGTTEEKLGRLPPAFVPDGSCTAGNSSQISDGAAATVLTTRRKATELGVQDDILGRFVSAAVAGCRPDEMGVGPAVAVPRLLDRLGLRVGDVRWWEVNEAFAAQAIYCLGALGLDKAWEEGRVNARGGAIALGHPLGATGARLTATLLHGMTPGDLGVVSLCVGTGMGMAALFVRE</sequence>
<dbReference type="PROSITE" id="PS00737">
    <property type="entry name" value="THIOLASE_2"/>
    <property type="match status" value="1"/>
</dbReference>
<keyword evidence="14" id="KW-1185">Reference proteome</keyword>
<evidence type="ECO:0000256" key="2">
    <source>
        <dbReference type="ARBA" id="ARBA00004872"/>
    </source>
</evidence>
<evidence type="ECO:0000259" key="11">
    <source>
        <dbReference type="Pfam" id="PF00108"/>
    </source>
</evidence>
<evidence type="ECO:0000259" key="12">
    <source>
        <dbReference type="Pfam" id="PF02803"/>
    </source>
</evidence>
<dbReference type="GO" id="GO:0010124">
    <property type="term" value="P:phenylacetate catabolic process"/>
    <property type="evidence" value="ECO:0007669"/>
    <property type="project" value="TreeGrafter"/>
</dbReference>
<dbReference type="NCBIfam" id="TIGR01930">
    <property type="entry name" value="AcCoA-C-Actrans"/>
    <property type="match status" value="1"/>
</dbReference>
<gene>
    <name evidence="13" type="ORF">L249_2624</name>
</gene>
<dbReference type="InterPro" id="IPR016039">
    <property type="entry name" value="Thiolase-like"/>
</dbReference>
<keyword evidence="4 10" id="KW-0808">Transferase</keyword>
<dbReference type="InterPro" id="IPR020617">
    <property type="entry name" value="Thiolase_C"/>
</dbReference>
<dbReference type="CDD" id="cd00751">
    <property type="entry name" value="thiolase"/>
    <property type="match status" value="1"/>
</dbReference>
<keyword evidence="5" id="KW-0630">Potassium</keyword>
<dbReference type="InterPro" id="IPR020613">
    <property type="entry name" value="Thiolase_CS"/>
</dbReference>
<proteinExistence type="inferred from homology"/>
<dbReference type="Pfam" id="PF02803">
    <property type="entry name" value="Thiolase_C"/>
    <property type="match status" value="1"/>
</dbReference>
<evidence type="ECO:0000256" key="7">
    <source>
        <dbReference type="ARBA" id="ARBA00024073"/>
    </source>
</evidence>
<dbReference type="InterPro" id="IPR002155">
    <property type="entry name" value="Thiolase"/>
</dbReference>
<protein>
    <recommendedName>
        <fullName evidence="7">acetyl-CoA C-acyltransferase</fullName>
        <ecNumber evidence="7">2.3.1.16</ecNumber>
    </recommendedName>
</protein>
<dbReference type="STRING" id="1330021.A0A367LNP6"/>
<evidence type="ECO:0000256" key="10">
    <source>
        <dbReference type="RuleBase" id="RU003557"/>
    </source>
</evidence>
<evidence type="ECO:0000313" key="13">
    <source>
        <dbReference type="EMBL" id="RCI16065.1"/>
    </source>
</evidence>
<dbReference type="InterPro" id="IPR020615">
    <property type="entry name" value="Thiolase_acyl_enz_int_AS"/>
</dbReference>
<feature type="active site" description="Proton acceptor" evidence="9">
    <location>
        <position position="361"/>
    </location>
</feature>
<dbReference type="Gene3D" id="3.40.47.10">
    <property type="match status" value="2"/>
</dbReference>
<feature type="active site" description="Proton acceptor" evidence="9">
    <location>
        <position position="389"/>
    </location>
</feature>
<dbReference type="EMBL" id="LKCN02000001">
    <property type="protein sequence ID" value="RCI16065.1"/>
    <property type="molecule type" value="Genomic_DNA"/>
</dbReference>
<dbReference type="OrthoDB" id="5404651at2759"/>
<comment type="catalytic activity">
    <reaction evidence="8">
        <text>an acyl-CoA + acetyl-CoA = a 3-oxoacyl-CoA + CoA</text>
        <dbReference type="Rhea" id="RHEA:21564"/>
        <dbReference type="ChEBI" id="CHEBI:57287"/>
        <dbReference type="ChEBI" id="CHEBI:57288"/>
        <dbReference type="ChEBI" id="CHEBI:58342"/>
        <dbReference type="ChEBI" id="CHEBI:90726"/>
        <dbReference type="EC" id="2.3.1.16"/>
    </reaction>
</comment>
<name>A0A367LNP6_9HYPO</name>
<dbReference type="AlphaFoldDB" id="A0A367LNP6"/>
<dbReference type="GO" id="GO:0006635">
    <property type="term" value="P:fatty acid beta-oxidation"/>
    <property type="evidence" value="ECO:0007669"/>
    <property type="project" value="TreeGrafter"/>
</dbReference>
<evidence type="ECO:0000256" key="4">
    <source>
        <dbReference type="ARBA" id="ARBA00022679"/>
    </source>
</evidence>
<dbReference type="SUPFAM" id="SSF53901">
    <property type="entry name" value="Thiolase-like"/>
    <property type="match status" value="2"/>
</dbReference>
<evidence type="ECO:0000256" key="1">
    <source>
        <dbReference type="ARBA" id="ARBA00001958"/>
    </source>
</evidence>
<dbReference type="Proteomes" id="UP000253664">
    <property type="component" value="Unassembled WGS sequence"/>
</dbReference>
<dbReference type="InterPro" id="IPR020610">
    <property type="entry name" value="Thiolase_AS"/>
</dbReference>
<dbReference type="PIRSF" id="PIRSF000429">
    <property type="entry name" value="Ac-CoA_Ac_transf"/>
    <property type="match status" value="1"/>
</dbReference>
<dbReference type="EC" id="2.3.1.16" evidence="7"/>
<dbReference type="PROSITE" id="PS00099">
    <property type="entry name" value="THIOLASE_3"/>
    <property type="match status" value="1"/>
</dbReference>
<feature type="domain" description="Thiolase C-terminal" evidence="12">
    <location>
        <begin position="280"/>
        <end position="401"/>
    </location>
</feature>
<dbReference type="GO" id="GO:0003988">
    <property type="term" value="F:acetyl-CoA C-acyltransferase activity"/>
    <property type="evidence" value="ECO:0007669"/>
    <property type="project" value="UniProtKB-EC"/>
</dbReference>
<evidence type="ECO:0000256" key="6">
    <source>
        <dbReference type="ARBA" id="ARBA00023315"/>
    </source>
</evidence>
<dbReference type="PROSITE" id="PS00098">
    <property type="entry name" value="THIOLASE_1"/>
    <property type="match status" value="1"/>
</dbReference>
<dbReference type="InterPro" id="IPR050215">
    <property type="entry name" value="Thiolase-like_sf_Thiolase"/>
</dbReference>
<dbReference type="PANTHER" id="PTHR43853:SF5">
    <property type="entry name" value="ACETYL-COA C-ACETYLTRANSFERASE"/>
    <property type="match status" value="1"/>
</dbReference>
<keyword evidence="6 10" id="KW-0012">Acyltransferase</keyword>
<comment type="cofactor">
    <cofactor evidence="1">
        <name>K(+)</name>
        <dbReference type="ChEBI" id="CHEBI:29103"/>
    </cofactor>
</comment>
<dbReference type="Pfam" id="PF00108">
    <property type="entry name" value="Thiolase_N"/>
    <property type="match status" value="1"/>
</dbReference>
<comment type="similarity">
    <text evidence="3 10">Belongs to the thiolase-like superfamily. Thiolase family.</text>
</comment>
<dbReference type="InterPro" id="IPR020616">
    <property type="entry name" value="Thiolase_N"/>
</dbReference>
<dbReference type="PANTHER" id="PTHR43853">
    <property type="entry name" value="3-KETOACYL-COA THIOLASE, PEROXISOMAL"/>
    <property type="match status" value="1"/>
</dbReference>